<dbReference type="SUPFAM" id="SSF82549">
    <property type="entry name" value="DAK1/DegV-like"/>
    <property type="match status" value="1"/>
</dbReference>
<organism evidence="1">
    <name type="scientific">Phakopsora pachyrhizi</name>
    <name type="common">Asian soybean rust disease fungus</name>
    <dbReference type="NCBI Taxonomy" id="170000"/>
    <lineage>
        <taxon>Eukaryota</taxon>
        <taxon>Fungi</taxon>
        <taxon>Dikarya</taxon>
        <taxon>Basidiomycota</taxon>
        <taxon>Pucciniomycotina</taxon>
        <taxon>Pucciniomycetes</taxon>
        <taxon>Pucciniales</taxon>
        <taxon>Phakopsoraceae</taxon>
        <taxon>Phakopsora</taxon>
    </lineage>
</organism>
<sequence length="49" mass="5356">MCVCFFFLVGLGLHRNYRMLSASVCGNIFASPNSQQISSAIRTLSDSRG</sequence>
<proteinExistence type="evidence at transcript level"/>
<name>A0A0S1MJL4_PHAPC</name>
<accession>A0A0S1MJL4</accession>
<reference evidence="1" key="1">
    <citation type="submission" date="2015-07" db="EMBL/GenBank/DDBJ databases">
        <title>Elucidating the P. pachyrhizi secretome and potential effectors.</title>
        <authorList>
            <person name="de Carvalho M.C.C.G."/>
            <person name="Nascimento L.C."/>
            <person name="Darben L.M."/>
            <person name="Polizel-Podanosqui A.M."/>
            <person name="Lopes-Caitar V.S."/>
            <person name="Rocha C.S."/>
            <person name="Qi M."/>
            <person name="Carazolle M."/>
            <person name="Kuwahara M.K."/>
            <person name="Pereira G.A.G."/>
            <person name="Abdelnoor R.V."/>
            <person name="Whitham S.A."/>
            <person name="Marcelino-Guimaraes F.C."/>
        </authorList>
    </citation>
    <scope>NUCLEOTIDE SEQUENCE</scope>
</reference>
<protein>
    <submittedName>
        <fullName evidence="1">Uncharacterized protein</fullName>
    </submittedName>
</protein>
<dbReference type="EMBL" id="KT246989">
    <property type="protein sequence ID" value="ALL41079.1"/>
    <property type="molecule type" value="mRNA"/>
</dbReference>
<evidence type="ECO:0000313" key="1">
    <source>
        <dbReference type="EMBL" id="ALL41079.1"/>
    </source>
</evidence>
<dbReference type="Gene3D" id="3.40.50.10440">
    <property type="entry name" value="Dihydroxyacetone kinase, domain 1"/>
    <property type="match status" value="1"/>
</dbReference>
<dbReference type="AlphaFoldDB" id="A0A0S1MJL4"/>